<organism evidence="1">
    <name type="scientific">marine sediment metagenome</name>
    <dbReference type="NCBI Taxonomy" id="412755"/>
    <lineage>
        <taxon>unclassified sequences</taxon>
        <taxon>metagenomes</taxon>
        <taxon>ecological metagenomes</taxon>
    </lineage>
</organism>
<protein>
    <submittedName>
        <fullName evidence="1">Uncharacterized protein</fullName>
    </submittedName>
</protein>
<name>X1SL10_9ZZZZ</name>
<dbReference type="EMBL" id="BARW01014464">
    <property type="protein sequence ID" value="GAI76035.1"/>
    <property type="molecule type" value="Genomic_DNA"/>
</dbReference>
<evidence type="ECO:0000313" key="1">
    <source>
        <dbReference type="EMBL" id="GAI76035.1"/>
    </source>
</evidence>
<dbReference type="AlphaFoldDB" id="X1SL10"/>
<sequence length="85" mass="9347">MTNATKEATSITYEKIIFDEICDISLHSILSARPSAAGHGACAVKSKHLTNATKEASGITYEKIASRYTRDLRHLATLDIFDSKF</sequence>
<comment type="caution">
    <text evidence="1">The sequence shown here is derived from an EMBL/GenBank/DDBJ whole genome shotgun (WGS) entry which is preliminary data.</text>
</comment>
<proteinExistence type="predicted"/>
<accession>X1SL10</accession>
<gene>
    <name evidence="1" type="ORF">S12H4_25632</name>
</gene>
<reference evidence="1" key="1">
    <citation type="journal article" date="2014" name="Front. Microbiol.">
        <title>High frequency of phylogenetically diverse reductive dehalogenase-homologous genes in deep subseafloor sedimentary metagenomes.</title>
        <authorList>
            <person name="Kawai M."/>
            <person name="Futagami T."/>
            <person name="Toyoda A."/>
            <person name="Takaki Y."/>
            <person name="Nishi S."/>
            <person name="Hori S."/>
            <person name="Arai W."/>
            <person name="Tsubouchi T."/>
            <person name="Morono Y."/>
            <person name="Uchiyama I."/>
            <person name="Ito T."/>
            <person name="Fujiyama A."/>
            <person name="Inagaki F."/>
            <person name="Takami H."/>
        </authorList>
    </citation>
    <scope>NUCLEOTIDE SEQUENCE</scope>
    <source>
        <strain evidence="1">Expedition CK06-06</strain>
    </source>
</reference>